<dbReference type="InParanoid" id="A0A3N7EKW2"/>
<gene>
    <name evidence="2" type="ORF">POPTR_001G266450</name>
</gene>
<organism evidence="2 3">
    <name type="scientific">Populus trichocarpa</name>
    <name type="common">Western balsam poplar</name>
    <name type="synonym">Populus balsamifera subsp. trichocarpa</name>
    <dbReference type="NCBI Taxonomy" id="3694"/>
    <lineage>
        <taxon>Eukaryota</taxon>
        <taxon>Viridiplantae</taxon>
        <taxon>Streptophyta</taxon>
        <taxon>Embryophyta</taxon>
        <taxon>Tracheophyta</taxon>
        <taxon>Spermatophyta</taxon>
        <taxon>Magnoliopsida</taxon>
        <taxon>eudicotyledons</taxon>
        <taxon>Gunneridae</taxon>
        <taxon>Pentapetalae</taxon>
        <taxon>rosids</taxon>
        <taxon>fabids</taxon>
        <taxon>Malpighiales</taxon>
        <taxon>Salicaceae</taxon>
        <taxon>Saliceae</taxon>
        <taxon>Populus</taxon>
    </lineage>
</organism>
<protein>
    <submittedName>
        <fullName evidence="2">Uncharacterized protein</fullName>
    </submittedName>
</protein>
<keyword evidence="3" id="KW-1185">Reference proteome</keyword>
<feature type="transmembrane region" description="Helical" evidence="1">
    <location>
        <begin position="20"/>
        <end position="39"/>
    </location>
</feature>
<dbReference type="EMBL" id="CM009290">
    <property type="protein sequence ID" value="RQO85410.1"/>
    <property type="molecule type" value="Genomic_DNA"/>
</dbReference>
<sequence>MLPLLQANCSLSKSHSASSFAVSFIVASKLLSVGNVNLFSKVSKQTPILTG</sequence>
<evidence type="ECO:0000313" key="2">
    <source>
        <dbReference type="EMBL" id="RQO85410.1"/>
    </source>
</evidence>
<accession>A0A3N7EKW2</accession>
<reference evidence="2 3" key="1">
    <citation type="journal article" date="2006" name="Science">
        <title>The genome of black cottonwood, Populus trichocarpa (Torr. &amp; Gray).</title>
        <authorList>
            <person name="Tuskan G.A."/>
            <person name="Difazio S."/>
            <person name="Jansson S."/>
            <person name="Bohlmann J."/>
            <person name="Grigoriev I."/>
            <person name="Hellsten U."/>
            <person name="Putnam N."/>
            <person name="Ralph S."/>
            <person name="Rombauts S."/>
            <person name="Salamov A."/>
            <person name="Schein J."/>
            <person name="Sterck L."/>
            <person name="Aerts A."/>
            <person name="Bhalerao R.R."/>
            <person name="Bhalerao R.P."/>
            <person name="Blaudez D."/>
            <person name="Boerjan W."/>
            <person name="Brun A."/>
            <person name="Brunner A."/>
            <person name="Busov V."/>
            <person name="Campbell M."/>
            <person name="Carlson J."/>
            <person name="Chalot M."/>
            <person name="Chapman J."/>
            <person name="Chen G.L."/>
            <person name="Cooper D."/>
            <person name="Coutinho P.M."/>
            <person name="Couturier J."/>
            <person name="Covert S."/>
            <person name="Cronk Q."/>
            <person name="Cunningham R."/>
            <person name="Davis J."/>
            <person name="Degroeve S."/>
            <person name="Dejardin A."/>
            <person name="Depamphilis C."/>
            <person name="Detter J."/>
            <person name="Dirks B."/>
            <person name="Dubchak I."/>
            <person name="Duplessis S."/>
            <person name="Ehlting J."/>
            <person name="Ellis B."/>
            <person name="Gendler K."/>
            <person name="Goodstein D."/>
            <person name="Gribskov M."/>
            <person name="Grimwood J."/>
            <person name="Groover A."/>
            <person name="Gunter L."/>
            <person name="Hamberger B."/>
            <person name="Heinze B."/>
            <person name="Helariutta Y."/>
            <person name="Henrissat B."/>
            <person name="Holligan D."/>
            <person name="Holt R."/>
            <person name="Huang W."/>
            <person name="Islam-Faridi N."/>
            <person name="Jones S."/>
            <person name="Jones-Rhoades M."/>
            <person name="Jorgensen R."/>
            <person name="Joshi C."/>
            <person name="Kangasjarvi J."/>
            <person name="Karlsson J."/>
            <person name="Kelleher C."/>
            <person name="Kirkpatrick R."/>
            <person name="Kirst M."/>
            <person name="Kohler A."/>
            <person name="Kalluri U."/>
            <person name="Larimer F."/>
            <person name="Leebens-Mack J."/>
            <person name="Leple J.C."/>
            <person name="Locascio P."/>
            <person name="Lou Y."/>
            <person name="Lucas S."/>
            <person name="Martin F."/>
            <person name="Montanini B."/>
            <person name="Napoli C."/>
            <person name="Nelson D.R."/>
            <person name="Nelson C."/>
            <person name="Nieminen K."/>
            <person name="Nilsson O."/>
            <person name="Pereda V."/>
            <person name="Peter G."/>
            <person name="Philippe R."/>
            <person name="Pilate G."/>
            <person name="Poliakov A."/>
            <person name="Razumovskaya J."/>
            <person name="Richardson P."/>
            <person name="Rinaldi C."/>
            <person name="Ritland K."/>
            <person name="Rouze P."/>
            <person name="Ryaboy D."/>
            <person name="Schmutz J."/>
            <person name="Schrader J."/>
            <person name="Segerman B."/>
            <person name="Shin H."/>
            <person name="Siddiqui A."/>
            <person name="Sterky F."/>
            <person name="Terry A."/>
            <person name="Tsai C.J."/>
            <person name="Uberbacher E."/>
            <person name="Unneberg P."/>
            <person name="Vahala J."/>
            <person name="Wall K."/>
            <person name="Wessler S."/>
            <person name="Yang G."/>
            <person name="Yin T."/>
            <person name="Douglas C."/>
            <person name="Marra M."/>
            <person name="Sandberg G."/>
            <person name="Van de Peer Y."/>
            <person name="Rokhsar D."/>
        </authorList>
    </citation>
    <scope>NUCLEOTIDE SEQUENCE [LARGE SCALE GENOMIC DNA]</scope>
    <source>
        <strain evidence="3">cv. Nisqually</strain>
    </source>
</reference>
<evidence type="ECO:0000313" key="3">
    <source>
        <dbReference type="Proteomes" id="UP000006729"/>
    </source>
</evidence>
<name>A0A3N7EKW2_POPTR</name>
<keyword evidence="1" id="KW-0472">Membrane</keyword>
<dbReference type="Proteomes" id="UP000006729">
    <property type="component" value="Chromosome 1"/>
</dbReference>
<dbReference type="AlphaFoldDB" id="A0A3N7EKW2"/>
<evidence type="ECO:0000256" key="1">
    <source>
        <dbReference type="SAM" id="Phobius"/>
    </source>
</evidence>
<keyword evidence="1" id="KW-0812">Transmembrane</keyword>
<keyword evidence="1" id="KW-1133">Transmembrane helix</keyword>
<proteinExistence type="predicted"/>